<dbReference type="Pfam" id="PF04230">
    <property type="entry name" value="PS_pyruv_trans"/>
    <property type="match status" value="1"/>
</dbReference>
<reference evidence="2 3" key="1">
    <citation type="journal article" date="2015" name="Genome Announc.">
        <title>Expanding the biotechnology potential of lactobacilli through comparative genomics of 213 strains and associated genera.</title>
        <authorList>
            <person name="Sun Z."/>
            <person name="Harris H.M."/>
            <person name="McCann A."/>
            <person name="Guo C."/>
            <person name="Argimon S."/>
            <person name="Zhang W."/>
            <person name="Yang X."/>
            <person name="Jeffery I.B."/>
            <person name="Cooney J.C."/>
            <person name="Kagawa T.F."/>
            <person name="Liu W."/>
            <person name="Song Y."/>
            <person name="Salvetti E."/>
            <person name="Wrobel A."/>
            <person name="Rasinkangas P."/>
            <person name="Parkhill J."/>
            <person name="Rea M.C."/>
            <person name="O'Sullivan O."/>
            <person name="Ritari J."/>
            <person name="Douillard F.P."/>
            <person name="Paul Ross R."/>
            <person name="Yang R."/>
            <person name="Briner A.E."/>
            <person name="Felis G.E."/>
            <person name="de Vos W.M."/>
            <person name="Barrangou R."/>
            <person name="Klaenhammer T.R."/>
            <person name="Caufield P.W."/>
            <person name="Cui Y."/>
            <person name="Zhang H."/>
            <person name="O'Toole P.W."/>
        </authorList>
    </citation>
    <scope>NUCLEOTIDE SEQUENCE [LARGE SCALE GENOMIC DNA]</scope>
    <source>
        <strain evidence="2 3">ATCC 27304</strain>
    </source>
</reference>
<sequence length="288" mass="33489">MFGIKTKIIRNRININGNRVRKGIINLEWWSEKENLGDYLSVVICEWMLGKEFLALNSPSSIKKKRQYIHLMGVGSIIGMGDFDATVWGSGVHTKSTINSVYLQRKNRRYDIRIVRGPLTKYVLELANYKCPNLFGDPVVLMPYIYDNNLKKIHDFSIIKHVTKSPRMKLDKYNYIDMQTHDYQMVVDEIKSSKKIISSSLHGIILAESYGIPAIFLSTGVEDEMLKYFDWYFSTGRTEVRYARTLDEALRLKPMDLPDLTKMREALLSSFPYDLWSRRVMGCSNEKE</sequence>
<proteinExistence type="predicted"/>
<evidence type="ECO:0000259" key="1">
    <source>
        <dbReference type="Pfam" id="PF04230"/>
    </source>
</evidence>
<dbReference type="EMBL" id="JQAR01000002">
    <property type="protein sequence ID" value="KRN33110.1"/>
    <property type="molecule type" value="Genomic_DNA"/>
</dbReference>
<accession>A0A0R2G114</accession>
<dbReference type="PATRIC" id="fig|1618.3.peg.852"/>
<organism evidence="2 3">
    <name type="scientific">Liquorilactobacillus mali</name>
    <dbReference type="NCBI Taxonomy" id="1618"/>
    <lineage>
        <taxon>Bacteria</taxon>
        <taxon>Bacillati</taxon>
        <taxon>Bacillota</taxon>
        <taxon>Bacilli</taxon>
        <taxon>Lactobacillales</taxon>
        <taxon>Lactobacillaceae</taxon>
        <taxon>Liquorilactobacillus</taxon>
    </lineage>
</organism>
<dbReference type="STRING" id="1618.IV36_GL000843"/>
<dbReference type="InterPro" id="IPR007345">
    <property type="entry name" value="Polysacch_pyruvyl_Trfase"/>
</dbReference>
<dbReference type="Proteomes" id="UP000051727">
    <property type="component" value="Unassembled WGS sequence"/>
</dbReference>
<dbReference type="AlphaFoldDB" id="A0A0R2G114"/>
<name>A0A0R2G114_9LACO</name>
<protein>
    <recommendedName>
        <fullName evidence="1">Polysaccharide pyruvyl transferase domain-containing protein</fullName>
    </recommendedName>
</protein>
<dbReference type="RefSeq" id="WP_056990411.1">
    <property type="nucleotide sequence ID" value="NZ_JQAR01000002.1"/>
</dbReference>
<feature type="domain" description="Polysaccharide pyruvyl transferase" evidence="1">
    <location>
        <begin position="87"/>
        <end position="219"/>
    </location>
</feature>
<comment type="caution">
    <text evidence="2">The sequence shown here is derived from an EMBL/GenBank/DDBJ whole genome shotgun (WGS) entry which is preliminary data.</text>
</comment>
<gene>
    <name evidence="2" type="ORF">IV36_GL000843</name>
</gene>
<evidence type="ECO:0000313" key="3">
    <source>
        <dbReference type="Proteomes" id="UP000051727"/>
    </source>
</evidence>
<evidence type="ECO:0000313" key="2">
    <source>
        <dbReference type="EMBL" id="KRN33110.1"/>
    </source>
</evidence>